<evidence type="ECO:0000259" key="1">
    <source>
        <dbReference type="Pfam" id="PF10543"/>
    </source>
</evidence>
<comment type="caution">
    <text evidence="2">The sequence shown here is derived from an EMBL/GenBank/DDBJ whole genome shotgun (WGS) entry which is preliminary data.</text>
</comment>
<name>A0A8H2M585_9FIRM</name>
<proteinExistence type="predicted"/>
<organism evidence="2 3">
    <name type="scientific">Urinicoccus massiliensis</name>
    <dbReference type="NCBI Taxonomy" id="1723382"/>
    <lineage>
        <taxon>Bacteria</taxon>
        <taxon>Bacillati</taxon>
        <taxon>Bacillota</taxon>
        <taxon>Tissierellia</taxon>
        <taxon>Tissierellales</taxon>
        <taxon>Peptoniphilaceae</taxon>
        <taxon>Urinicoccus</taxon>
    </lineage>
</organism>
<dbReference type="EMBL" id="CAACYI010000001">
    <property type="protein sequence ID" value="VFB16772.1"/>
    <property type="molecule type" value="Genomic_DNA"/>
</dbReference>
<protein>
    <submittedName>
        <fullName evidence="2">ORF6N domain</fullName>
    </submittedName>
</protein>
<reference evidence="2 3" key="1">
    <citation type="submission" date="2019-02" db="EMBL/GenBank/DDBJ databases">
        <authorList>
            <consortium name="Pathogen Informatics"/>
        </authorList>
    </citation>
    <scope>NUCLEOTIDE SEQUENCE [LARGE SCALE GENOMIC DNA]</scope>
    <source>
        <strain evidence="2 3">3012STDY7089603</strain>
    </source>
</reference>
<keyword evidence="3" id="KW-1185">Reference proteome</keyword>
<evidence type="ECO:0000313" key="2">
    <source>
        <dbReference type="EMBL" id="VFB16772.1"/>
    </source>
</evidence>
<evidence type="ECO:0000313" key="3">
    <source>
        <dbReference type="Proteomes" id="UP000377798"/>
    </source>
</evidence>
<feature type="domain" description="KilA-N DNA-binding" evidence="1">
    <location>
        <begin position="18"/>
        <end position="54"/>
    </location>
</feature>
<dbReference type="AlphaFoldDB" id="A0A8H2M585"/>
<gene>
    <name evidence="2" type="ORF">NCTC13150_01327</name>
</gene>
<sequence>MADENKEIVIVDDKTIQEKIYFIRGQKVMLDADLAEIYGYETKNFNRQVKIILKSLKAKILCFN</sequence>
<dbReference type="InterPro" id="IPR018873">
    <property type="entry name" value="KilA-N_DNA-bd_domain"/>
</dbReference>
<dbReference type="Proteomes" id="UP000377798">
    <property type="component" value="Unassembled WGS sequence"/>
</dbReference>
<dbReference type="Pfam" id="PF10543">
    <property type="entry name" value="ORF6N"/>
    <property type="match status" value="1"/>
</dbReference>
<accession>A0A8H2M585</accession>